<dbReference type="PANTHER" id="PTHR46112:SF10">
    <property type="entry name" value="DIPEPTIDASE YKVY-RELATED"/>
    <property type="match status" value="1"/>
</dbReference>
<dbReference type="InterPro" id="IPR000994">
    <property type="entry name" value="Pept_M24"/>
</dbReference>
<dbReference type="PRINTS" id="PR00599">
    <property type="entry name" value="MAPEPTIDASE"/>
</dbReference>
<evidence type="ECO:0000256" key="5">
    <source>
        <dbReference type="ARBA" id="ARBA00023211"/>
    </source>
</evidence>
<reference evidence="8 9" key="1">
    <citation type="journal article" date="2017" name="Int. J. Syst. Evol. Microbiol.">
        <title>Bacillus mangrovi sp. nov., isolated from a sediment sample from a mangrove forest.</title>
        <authorList>
            <person name="Gupta V."/>
            <person name="Singh P.K."/>
            <person name="Korpole S."/>
            <person name="Tanuku N.R.S."/>
            <person name="Pinnaka A.K."/>
        </authorList>
    </citation>
    <scope>NUCLEOTIDE SEQUENCE [LARGE SCALE GENOMIC DNA]</scope>
    <source>
        <strain evidence="8 9">KCTC 33872</strain>
    </source>
</reference>
<keyword evidence="9" id="KW-1185">Reference proteome</keyword>
<dbReference type="InterPro" id="IPR001131">
    <property type="entry name" value="Peptidase_M24B_aminopep-P_CS"/>
</dbReference>
<evidence type="ECO:0000256" key="2">
    <source>
        <dbReference type="ARBA" id="ARBA00008766"/>
    </source>
</evidence>
<feature type="domain" description="Peptidase M24" evidence="6">
    <location>
        <begin position="147"/>
        <end position="349"/>
    </location>
</feature>
<keyword evidence="5" id="KW-0464">Manganese</keyword>
<evidence type="ECO:0000256" key="4">
    <source>
        <dbReference type="ARBA" id="ARBA00022801"/>
    </source>
</evidence>
<evidence type="ECO:0000259" key="6">
    <source>
        <dbReference type="Pfam" id="PF00557"/>
    </source>
</evidence>
<dbReference type="InterPro" id="IPR001714">
    <property type="entry name" value="Pept_M24_MAP"/>
</dbReference>
<dbReference type="Pfam" id="PF00557">
    <property type="entry name" value="Peptidase_M24"/>
    <property type="match status" value="1"/>
</dbReference>
<proteinExistence type="inferred from homology"/>
<keyword evidence="4" id="KW-0378">Hydrolase</keyword>
<evidence type="ECO:0000313" key="8">
    <source>
        <dbReference type="EMBL" id="MTH53151.1"/>
    </source>
</evidence>
<dbReference type="Gene3D" id="3.90.230.10">
    <property type="entry name" value="Creatinase/methionine aminopeptidase superfamily"/>
    <property type="match status" value="1"/>
</dbReference>
<name>A0A7X2S5G7_9BACI</name>
<evidence type="ECO:0000313" key="9">
    <source>
        <dbReference type="Proteomes" id="UP000434639"/>
    </source>
</evidence>
<evidence type="ECO:0000256" key="3">
    <source>
        <dbReference type="ARBA" id="ARBA00022723"/>
    </source>
</evidence>
<dbReference type="RefSeq" id="WP_155111676.1">
    <property type="nucleotide sequence ID" value="NZ_WMIB01000004.1"/>
</dbReference>
<dbReference type="InterPro" id="IPR050659">
    <property type="entry name" value="Peptidase_M24B"/>
</dbReference>
<dbReference type="CDD" id="cd01092">
    <property type="entry name" value="APP-like"/>
    <property type="match status" value="1"/>
</dbReference>
<dbReference type="InterPro" id="IPR036005">
    <property type="entry name" value="Creatinase/aminopeptidase-like"/>
</dbReference>
<protein>
    <submittedName>
        <fullName evidence="8">M24 family metallopeptidase</fullName>
    </submittedName>
</protein>
<dbReference type="GO" id="GO:0046872">
    <property type="term" value="F:metal ion binding"/>
    <property type="evidence" value="ECO:0007669"/>
    <property type="project" value="UniProtKB-KW"/>
</dbReference>
<dbReference type="FunFam" id="3.90.230.10:FF:000014">
    <property type="entry name" value="Aminopeptidase P family protein"/>
    <property type="match status" value="1"/>
</dbReference>
<dbReference type="PANTHER" id="PTHR46112">
    <property type="entry name" value="AMINOPEPTIDASE"/>
    <property type="match status" value="1"/>
</dbReference>
<sequence>MNRRIEELRSWMEAEAVDITFIHSPENVFYLTNFLTDPHERLMGLFVFRDKEPFFICPGMETGQAADAGFKDEIIGYGDHENPFQKIEEALNSRGLGTIQKAAIESELLSYARAEAFRNISGSPRLVSAEEKMNELRVVKDQKEISIMEKAAALADFGVETGVAALREGVSEMDVLAKIEYELKRKGAQAMSFSTMVLFGKKSGQPHGNPGTAVLKKGDLVLFDLGVVLDGYCSDITRTVMYGEPDDQQKAIYETVLKAEMAALEAAKPGTRIGDLDKIARGIIEEAGYGEFFPHRLGHGLGINVHEFPSMAHTNDGLLKEGMTFTIEPGIYIPEIGGVRIEDDVVITENGAQTLTSYPKELQIIK</sequence>
<feature type="domain" description="Creatinase N-terminal" evidence="7">
    <location>
        <begin position="4"/>
        <end position="139"/>
    </location>
</feature>
<dbReference type="GO" id="GO:0004177">
    <property type="term" value="F:aminopeptidase activity"/>
    <property type="evidence" value="ECO:0007669"/>
    <property type="project" value="UniProtKB-ARBA"/>
</dbReference>
<dbReference type="InterPro" id="IPR000587">
    <property type="entry name" value="Creatinase_N"/>
</dbReference>
<dbReference type="SUPFAM" id="SSF53092">
    <property type="entry name" value="Creatinase/prolidase N-terminal domain"/>
    <property type="match status" value="1"/>
</dbReference>
<comment type="caution">
    <text evidence="8">The sequence shown here is derived from an EMBL/GenBank/DDBJ whole genome shotgun (WGS) entry which is preliminary data.</text>
</comment>
<dbReference type="PROSITE" id="PS00491">
    <property type="entry name" value="PROLINE_PEPTIDASE"/>
    <property type="match status" value="1"/>
</dbReference>
<dbReference type="AlphaFoldDB" id="A0A7X2S5G7"/>
<organism evidence="8 9">
    <name type="scientific">Metabacillus mangrovi</name>
    <dbReference type="NCBI Taxonomy" id="1491830"/>
    <lineage>
        <taxon>Bacteria</taxon>
        <taxon>Bacillati</taxon>
        <taxon>Bacillota</taxon>
        <taxon>Bacilli</taxon>
        <taxon>Bacillales</taxon>
        <taxon>Bacillaceae</taxon>
        <taxon>Metabacillus</taxon>
    </lineage>
</organism>
<dbReference type="InterPro" id="IPR029149">
    <property type="entry name" value="Creatin/AminoP/Spt16_N"/>
</dbReference>
<dbReference type="Proteomes" id="UP000434639">
    <property type="component" value="Unassembled WGS sequence"/>
</dbReference>
<gene>
    <name evidence="8" type="ORF">GKZ89_06970</name>
</gene>
<dbReference type="GO" id="GO:0008235">
    <property type="term" value="F:metalloexopeptidase activity"/>
    <property type="evidence" value="ECO:0007669"/>
    <property type="project" value="UniProtKB-ARBA"/>
</dbReference>
<dbReference type="SUPFAM" id="SSF55920">
    <property type="entry name" value="Creatinase/aminopeptidase"/>
    <property type="match status" value="1"/>
</dbReference>
<dbReference type="Pfam" id="PF01321">
    <property type="entry name" value="Creatinase_N"/>
    <property type="match status" value="1"/>
</dbReference>
<dbReference type="Gene3D" id="3.40.350.10">
    <property type="entry name" value="Creatinase/prolidase N-terminal domain"/>
    <property type="match status" value="1"/>
</dbReference>
<comment type="similarity">
    <text evidence="2">Belongs to the peptidase M24B family.</text>
</comment>
<comment type="cofactor">
    <cofactor evidence="1">
        <name>Mn(2+)</name>
        <dbReference type="ChEBI" id="CHEBI:29035"/>
    </cofactor>
</comment>
<evidence type="ECO:0000256" key="1">
    <source>
        <dbReference type="ARBA" id="ARBA00001936"/>
    </source>
</evidence>
<dbReference type="EMBL" id="WMIB01000004">
    <property type="protein sequence ID" value="MTH53151.1"/>
    <property type="molecule type" value="Genomic_DNA"/>
</dbReference>
<evidence type="ECO:0000259" key="7">
    <source>
        <dbReference type="Pfam" id="PF01321"/>
    </source>
</evidence>
<dbReference type="OrthoDB" id="9806388at2"/>
<accession>A0A7X2S5G7</accession>
<keyword evidence="3" id="KW-0479">Metal-binding</keyword>